<dbReference type="InterPro" id="IPR043145">
    <property type="entry name" value="Znf_ZZ_sf"/>
</dbReference>
<sequence length="543" mass="62077">MTNSDSDVDVCSLDDDSVHNLHTGLTVVAADTYVCTENEEMKIDDVVPLTKDDLLANKQKSLFKMSSSILTGVKHTNECEINIQNENAKRGFSKENESDVIKTKQKRIKRCDEKLETFTKLKDFSLSIENTVKNKKDSDEELFDTGVNNKLNRFSFESDHLVLKNNTDYQALLKSLAVLEAQRSQAIKDLEKLHHIKEVALADPLKFVQDLQNGNTPKFPQRQFVASLPDINWMHYLAVYAGGKYVPQIATRNIVKSNLEGKDNLEEDSPGEISEDIENEKQTVSDEKKPLSFNKKWTPEEQEKLEKLLVLYPPEDVEQRRWEKIAKALGNRTRAQVTSRIQKYFLKLAKAKLPIPGRPPSSVLVQQSRKSKVNPISYKNSSFFPSWQPKVKMEDEDSDSGKVFPNYNLSEIPVSEDEDVPDSLKDSVEYTELIELKKIKTMQLFSKNQSNEITHPGYMCDGCKMDPIVGVRWHCKDCPSNNSVDFCNTCSMNPVYNEEHTKEHVLIPLKDSNNTHLNDGNYVAFEQCNKFKYNYLDPNFVPS</sequence>
<dbReference type="Gene3D" id="1.10.10.60">
    <property type="entry name" value="Homeodomain-like"/>
    <property type="match status" value="1"/>
</dbReference>
<dbReference type="PANTHER" id="PTHR22705">
    <property type="entry name" value="ZINC FINGER, ZZ DOMAIN CONTAINING 3"/>
    <property type="match status" value="1"/>
</dbReference>
<feature type="domain" description="Myb-like" evidence="6">
    <location>
        <begin position="289"/>
        <end position="345"/>
    </location>
</feature>
<dbReference type="Pfam" id="PF00249">
    <property type="entry name" value="Myb_DNA-binding"/>
    <property type="match status" value="1"/>
</dbReference>
<proteinExistence type="evidence at transcript level"/>
<organism evidence="9">
    <name type="scientific">Hydra vulgaris</name>
    <name type="common">Hydra</name>
    <name type="synonym">Hydra attenuata</name>
    <dbReference type="NCBI Taxonomy" id="6087"/>
    <lineage>
        <taxon>Eukaryota</taxon>
        <taxon>Metazoa</taxon>
        <taxon>Cnidaria</taxon>
        <taxon>Hydrozoa</taxon>
        <taxon>Hydroidolina</taxon>
        <taxon>Anthoathecata</taxon>
        <taxon>Aplanulata</taxon>
        <taxon>Hydridae</taxon>
        <taxon>Hydra</taxon>
    </lineage>
</organism>
<feature type="domain" description="HTH myb-type" evidence="8">
    <location>
        <begin position="296"/>
        <end position="349"/>
    </location>
</feature>
<dbReference type="OrthoDB" id="20473at2759"/>
<dbReference type="PROSITE" id="PS51294">
    <property type="entry name" value="HTH_MYB"/>
    <property type="match status" value="1"/>
</dbReference>
<name>T2MAB7_HYDVU</name>
<evidence type="ECO:0000313" key="9">
    <source>
        <dbReference type="EMBL" id="CDG68897.1"/>
    </source>
</evidence>
<dbReference type="InterPro" id="IPR001005">
    <property type="entry name" value="SANT/Myb"/>
</dbReference>
<dbReference type="InterPro" id="IPR000433">
    <property type="entry name" value="Znf_ZZ"/>
</dbReference>
<keyword evidence="3" id="KW-0862">Zinc</keyword>
<keyword evidence="1" id="KW-0479">Metal-binding</keyword>
<evidence type="ECO:0000256" key="1">
    <source>
        <dbReference type="ARBA" id="ARBA00022723"/>
    </source>
</evidence>
<feature type="compositionally biased region" description="Basic and acidic residues" evidence="5">
    <location>
        <begin position="279"/>
        <end position="290"/>
    </location>
</feature>
<evidence type="ECO:0000256" key="3">
    <source>
        <dbReference type="ARBA" id="ARBA00022833"/>
    </source>
</evidence>
<dbReference type="OMA" id="TFFPAQN"/>
<dbReference type="AlphaFoldDB" id="T2MAB7"/>
<dbReference type="InterPro" id="IPR037830">
    <property type="entry name" value="ZZZ3"/>
</dbReference>
<dbReference type="SUPFAM" id="SSF46689">
    <property type="entry name" value="Homeodomain-like"/>
    <property type="match status" value="1"/>
</dbReference>
<dbReference type="GO" id="GO:0070461">
    <property type="term" value="C:SAGA-type complex"/>
    <property type="evidence" value="ECO:0007669"/>
    <property type="project" value="UniProtKB-ARBA"/>
</dbReference>
<dbReference type="InterPro" id="IPR009057">
    <property type="entry name" value="Homeodomain-like_sf"/>
</dbReference>
<gene>
    <name evidence="9" type="primary">ZZZ3</name>
</gene>
<feature type="compositionally biased region" description="Acidic residues" evidence="5">
    <location>
        <begin position="265"/>
        <end position="278"/>
    </location>
</feature>
<dbReference type="GO" id="GO:0008270">
    <property type="term" value="F:zinc ion binding"/>
    <property type="evidence" value="ECO:0007669"/>
    <property type="project" value="UniProtKB-KW"/>
</dbReference>
<feature type="domain" description="ZZ-type" evidence="7">
    <location>
        <begin position="455"/>
        <end position="514"/>
    </location>
</feature>
<evidence type="ECO:0000256" key="4">
    <source>
        <dbReference type="PROSITE-ProRule" id="PRU00228"/>
    </source>
</evidence>
<evidence type="ECO:0000259" key="8">
    <source>
        <dbReference type="PROSITE" id="PS51294"/>
    </source>
</evidence>
<dbReference type="SMART" id="SM00291">
    <property type="entry name" value="ZnF_ZZ"/>
    <property type="match status" value="1"/>
</dbReference>
<dbReference type="Gene3D" id="3.30.60.90">
    <property type="match status" value="1"/>
</dbReference>
<dbReference type="PROSITE" id="PS50090">
    <property type="entry name" value="MYB_LIKE"/>
    <property type="match status" value="1"/>
</dbReference>
<dbReference type="CDD" id="cd00167">
    <property type="entry name" value="SANT"/>
    <property type="match status" value="1"/>
</dbReference>
<evidence type="ECO:0000256" key="5">
    <source>
        <dbReference type="SAM" id="MobiDB-lite"/>
    </source>
</evidence>
<evidence type="ECO:0000259" key="6">
    <source>
        <dbReference type="PROSITE" id="PS50090"/>
    </source>
</evidence>
<evidence type="ECO:0000256" key="2">
    <source>
        <dbReference type="ARBA" id="ARBA00022771"/>
    </source>
</evidence>
<keyword evidence="2 4" id="KW-0863">Zinc-finger</keyword>
<accession>T2MAB7</accession>
<dbReference type="InterPro" id="IPR017930">
    <property type="entry name" value="Myb_dom"/>
</dbReference>
<protein>
    <submittedName>
        <fullName evidence="9">ZZ-type zinc finger-containing protein 3</fullName>
    </submittedName>
</protein>
<dbReference type="PROSITE" id="PS50135">
    <property type="entry name" value="ZF_ZZ_2"/>
    <property type="match status" value="1"/>
</dbReference>
<evidence type="ECO:0000259" key="7">
    <source>
        <dbReference type="PROSITE" id="PS50135"/>
    </source>
</evidence>
<dbReference type="SMART" id="SM00717">
    <property type="entry name" value="SANT"/>
    <property type="match status" value="1"/>
</dbReference>
<dbReference type="SUPFAM" id="SSF57850">
    <property type="entry name" value="RING/U-box"/>
    <property type="match status" value="1"/>
</dbReference>
<dbReference type="EMBL" id="HAAD01002665">
    <property type="protein sequence ID" value="CDG68897.1"/>
    <property type="molecule type" value="mRNA"/>
</dbReference>
<feature type="region of interest" description="Disordered" evidence="5">
    <location>
        <begin position="261"/>
        <end position="292"/>
    </location>
</feature>
<dbReference type="Pfam" id="PF00569">
    <property type="entry name" value="ZZ"/>
    <property type="match status" value="1"/>
</dbReference>
<dbReference type="PANTHER" id="PTHR22705:SF0">
    <property type="entry name" value="ZZ-TYPE ZINC FINGER-CONTAINING PROTEIN 3"/>
    <property type="match status" value="1"/>
</dbReference>
<reference evidence="9" key="1">
    <citation type="journal article" date="2013" name="Genome Biol. Evol.">
        <title>Punctuated emergences of genetic and phenotypic innovations in eumetazoan, bilaterian, euteleostome, and hominidae ancestors.</title>
        <authorList>
            <person name="Wenger Y."/>
            <person name="Galliot B."/>
        </authorList>
    </citation>
    <scope>NUCLEOTIDE SEQUENCE</scope>
    <source>
        <tissue evidence="9">Whole animals</tissue>
    </source>
</reference>